<protein>
    <submittedName>
        <fullName evidence="1">Uncharacterized protein</fullName>
    </submittedName>
</protein>
<evidence type="ECO:0000313" key="1">
    <source>
        <dbReference type="EMBL" id="CAB4125275.1"/>
    </source>
</evidence>
<name>A0A6J5KVP3_9CAUD</name>
<sequence length="98" mass="11433">MQFFRINHILVDVEKGFIIDTLNGKQMQISLDTFCMMDFKSRVKANAIRIDSDSGKPIPLWWSERLGNWRSFKDSHGPDVDNAIQKYINIIFEKELLG</sequence>
<gene>
    <name evidence="1" type="ORF">UFOVP53_97</name>
</gene>
<organism evidence="1">
    <name type="scientific">uncultured Caudovirales phage</name>
    <dbReference type="NCBI Taxonomy" id="2100421"/>
    <lineage>
        <taxon>Viruses</taxon>
        <taxon>Duplodnaviria</taxon>
        <taxon>Heunggongvirae</taxon>
        <taxon>Uroviricota</taxon>
        <taxon>Caudoviricetes</taxon>
        <taxon>Peduoviridae</taxon>
        <taxon>Maltschvirus</taxon>
        <taxon>Maltschvirus maltsch</taxon>
    </lineage>
</organism>
<dbReference type="EMBL" id="LR796189">
    <property type="protein sequence ID" value="CAB4125275.1"/>
    <property type="molecule type" value="Genomic_DNA"/>
</dbReference>
<reference evidence="1" key="1">
    <citation type="submission" date="2020-04" db="EMBL/GenBank/DDBJ databases">
        <authorList>
            <person name="Chiriac C."/>
            <person name="Salcher M."/>
            <person name="Ghai R."/>
            <person name="Kavagutti S V."/>
        </authorList>
    </citation>
    <scope>NUCLEOTIDE SEQUENCE</scope>
</reference>
<accession>A0A6J5KVP3</accession>
<proteinExistence type="predicted"/>